<keyword evidence="4" id="KW-1185">Reference proteome</keyword>
<organism evidence="3 4">
    <name type="scientific">Rubripirellula reticaptiva</name>
    <dbReference type="NCBI Taxonomy" id="2528013"/>
    <lineage>
        <taxon>Bacteria</taxon>
        <taxon>Pseudomonadati</taxon>
        <taxon>Planctomycetota</taxon>
        <taxon>Planctomycetia</taxon>
        <taxon>Pirellulales</taxon>
        <taxon>Pirellulaceae</taxon>
        <taxon>Rubripirellula</taxon>
    </lineage>
</organism>
<feature type="region of interest" description="Disordered" evidence="1">
    <location>
        <begin position="37"/>
        <end position="57"/>
    </location>
</feature>
<evidence type="ECO:0000313" key="4">
    <source>
        <dbReference type="Proteomes" id="UP000317977"/>
    </source>
</evidence>
<evidence type="ECO:0000313" key="3">
    <source>
        <dbReference type="EMBL" id="TWU55304.1"/>
    </source>
</evidence>
<dbReference type="EMBL" id="SJPX01000002">
    <property type="protein sequence ID" value="TWU55304.1"/>
    <property type="molecule type" value="Genomic_DNA"/>
</dbReference>
<dbReference type="AlphaFoldDB" id="A0A5C6F439"/>
<gene>
    <name evidence="3" type="ORF">Poly59_16010</name>
</gene>
<reference evidence="3 4" key="1">
    <citation type="submission" date="2019-02" db="EMBL/GenBank/DDBJ databases">
        <title>Deep-cultivation of Planctomycetes and their phenomic and genomic characterization uncovers novel biology.</title>
        <authorList>
            <person name="Wiegand S."/>
            <person name="Jogler M."/>
            <person name="Boedeker C."/>
            <person name="Pinto D."/>
            <person name="Vollmers J."/>
            <person name="Rivas-Marin E."/>
            <person name="Kohn T."/>
            <person name="Peeters S.H."/>
            <person name="Heuer A."/>
            <person name="Rast P."/>
            <person name="Oberbeckmann S."/>
            <person name="Bunk B."/>
            <person name="Jeske O."/>
            <person name="Meyerdierks A."/>
            <person name="Storesund J.E."/>
            <person name="Kallscheuer N."/>
            <person name="Luecker S."/>
            <person name="Lage O.M."/>
            <person name="Pohl T."/>
            <person name="Merkel B.J."/>
            <person name="Hornburger P."/>
            <person name="Mueller R.-W."/>
            <person name="Bruemmer F."/>
            <person name="Labrenz M."/>
            <person name="Spormann A.M."/>
            <person name="Op Den Camp H."/>
            <person name="Overmann J."/>
            <person name="Amann R."/>
            <person name="Jetten M.S.M."/>
            <person name="Mascher T."/>
            <person name="Medema M.H."/>
            <person name="Devos D.P."/>
            <person name="Kaster A.-K."/>
            <person name="Ovreas L."/>
            <person name="Rohde M."/>
            <person name="Galperin M.Y."/>
            <person name="Jogler C."/>
        </authorList>
    </citation>
    <scope>NUCLEOTIDE SEQUENCE [LARGE SCALE GENOMIC DNA]</scope>
    <source>
        <strain evidence="3 4">Poly59</strain>
    </source>
</reference>
<dbReference type="RefSeq" id="WP_146533518.1">
    <property type="nucleotide sequence ID" value="NZ_SJPX01000002.1"/>
</dbReference>
<name>A0A5C6F439_9BACT</name>
<dbReference type="OrthoDB" id="263385at2"/>
<evidence type="ECO:0000259" key="2">
    <source>
        <dbReference type="Pfam" id="PF14229"/>
    </source>
</evidence>
<sequence>MLLRSFLRLFSSPTAPKPITSDTQSSVVLYAQLPKTPAKPTAARQRVGPRPLNPAGSHRERLLSMRLEHIRICSPRRCERLLELGIVTAGDLASADPERLASHFSATRKAHRMIQHYRRAIRFAASVPGMMPRDALLLVSIHRRSVRGLAAESAGTLYRDLQRFAESSQGQVLLRGRRLPSTRRLKRWIHECESMASQSAIRTRVA</sequence>
<dbReference type="InterPro" id="IPR025567">
    <property type="entry name" value="DUF4332"/>
</dbReference>
<proteinExistence type="predicted"/>
<dbReference type="Pfam" id="PF14229">
    <property type="entry name" value="DUF4332"/>
    <property type="match status" value="1"/>
</dbReference>
<protein>
    <recommendedName>
        <fullName evidence="2">DUF4332 domain-containing protein</fullName>
    </recommendedName>
</protein>
<evidence type="ECO:0000256" key="1">
    <source>
        <dbReference type="SAM" id="MobiDB-lite"/>
    </source>
</evidence>
<dbReference type="SUPFAM" id="SSF56672">
    <property type="entry name" value="DNA/RNA polymerases"/>
    <property type="match status" value="1"/>
</dbReference>
<accession>A0A5C6F439</accession>
<dbReference type="InterPro" id="IPR043502">
    <property type="entry name" value="DNA/RNA_pol_sf"/>
</dbReference>
<feature type="domain" description="DUF4332" evidence="2">
    <location>
        <begin position="76"/>
        <end position="194"/>
    </location>
</feature>
<comment type="caution">
    <text evidence="3">The sequence shown here is derived from an EMBL/GenBank/DDBJ whole genome shotgun (WGS) entry which is preliminary data.</text>
</comment>
<dbReference type="Proteomes" id="UP000317977">
    <property type="component" value="Unassembled WGS sequence"/>
</dbReference>